<accession>A0ABS1Q2C4</accession>
<comment type="caution">
    <text evidence="1">The sequence shown here is derived from an EMBL/GenBank/DDBJ whole genome shotgun (WGS) entry which is preliminary data.</text>
</comment>
<evidence type="ECO:0000313" key="1">
    <source>
        <dbReference type="EMBL" id="MBL1118420.1"/>
    </source>
</evidence>
<sequence>MSNSAYSLIPELNLLKEFEERMGREPFSDGFELFEYGRVSALGRNPPAEMRDRLIPFAQANHSGSFYALWKCDDRADLATLPVIFCGDEGDLFIAARSLRELFGLLAVDDASDADDVPSRDAYVRWLKHTFELVPAEDPAALYDATLLEYGRAFCDWWLTFEDEDSIIADLLDELEDLEGPKEQEG</sequence>
<organism evidence="1 2">
    <name type="scientific">Streptomyces endocoffeicus</name>
    <dbReference type="NCBI Taxonomy" id="2898945"/>
    <lineage>
        <taxon>Bacteria</taxon>
        <taxon>Bacillati</taxon>
        <taxon>Actinomycetota</taxon>
        <taxon>Actinomycetes</taxon>
        <taxon>Kitasatosporales</taxon>
        <taxon>Streptomycetaceae</taxon>
        <taxon>Streptomyces</taxon>
    </lineage>
</organism>
<keyword evidence="2" id="KW-1185">Reference proteome</keyword>
<dbReference type="Proteomes" id="UP000621510">
    <property type="component" value="Unassembled WGS sequence"/>
</dbReference>
<evidence type="ECO:0008006" key="3">
    <source>
        <dbReference type="Google" id="ProtNLM"/>
    </source>
</evidence>
<evidence type="ECO:0000313" key="2">
    <source>
        <dbReference type="Proteomes" id="UP000621510"/>
    </source>
</evidence>
<dbReference type="RefSeq" id="WP_201856243.1">
    <property type="nucleotide sequence ID" value="NZ_JAERRG010000023.1"/>
</dbReference>
<name>A0ABS1Q2C4_9ACTN</name>
<gene>
    <name evidence="1" type="ORF">JK364_39555</name>
</gene>
<proteinExistence type="predicted"/>
<dbReference type="EMBL" id="JAERRG010000023">
    <property type="protein sequence ID" value="MBL1118420.1"/>
    <property type="molecule type" value="Genomic_DNA"/>
</dbReference>
<reference evidence="1 2" key="1">
    <citation type="submission" date="2021-01" db="EMBL/GenBank/DDBJ databases">
        <title>WGS of actinomycetes isolated from Thailand.</title>
        <authorList>
            <person name="Thawai C."/>
        </authorList>
    </citation>
    <scope>NUCLEOTIDE SEQUENCE [LARGE SCALE GENOMIC DNA]</scope>
    <source>
        <strain evidence="1 2">CA3R110</strain>
    </source>
</reference>
<protein>
    <recommendedName>
        <fullName evidence="3">SUKH-4 immunity protein of toxin-antitoxin system</fullName>
    </recommendedName>
</protein>